<proteinExistence type="predicted"/>
<keyword evidence="3" id="KW-1185">Reference proteome</keyword>
<reference evidence="2 3" key="1">
    <citation type="journal article" date="2019" name="Sci. Rep.">
        <title>Nanopore sequencing improves the draft genome of the human pathogenic amoeba Naegleria fowleri.</title>
        <authorList>
            <person name="Liechti N."/>
            <person name="Schurch N."/>
            <person name="Bruggmann R."/>
            <person name="Wittwer M."/>
        </authorList>
    </citation>
    <scope>NUCLEOTIDE SEQUENCE [LARGE SCALE GENOMIC DNA]</scope>
    <source>
        <strain evidence="2 3">ATCC 30894</strain>
    </source>
</reference>
<dbReference type="AlphaFoldDB" id="A0A6A5CIK0"/>
<comment type="caution">
    <text evidence="2">The sequence shown here is derived from an EMBL/GenBank/DDBJ whole genome shotgun (WGS) entry which is preliminary data.</text>
</comment>
<organism evidence="2 3">
    <name type="scientific">Naegleria fowleri</name>
    <name type="common">Brain eating amoeba</name>
    <dbReference type="NCBI Taxonomy" id="5763"/>
    <lineage>
        <taxon>Eukaryota</taxon>
        <taxon>Discoba</taxon>
        <taxon>Heterolobosea</taxon>
        <taxon>Tetramitia</taxon>
        <taxon>Eutetramitia</taxon>
        <taxon>Vahlkampfiidae</taxon>
        <taxon>Naegleria</taxon>
    </lineage>
</organism>
<dbReference type="RefSeq" id="XP_044569838.1">
    <property type="nucleotide sequence ID" value="XM_044704746.1"/>
</dbReference>
<keyword evidence="1" id="KW-0812">Transmembrane</keyword>
<keyword evidence="1" id="KW-0472">Membrane</keyword>
<dbReference type="OrthoDB" id="10304785at2759"/>
<feature type="transmembrane region" description="Helical" evidence="1">
    <location>
        <begin position="35"/>
        <end position="55"/>
    </location>
</feature>
<name>A0A6A5CIK0_NAEFO</name>
<gene>
    <name evidence="2" type="ORF">FDP41_000164</name>
</gene>
<evidence type="ECO:0000313" key="2">
    <source>
        <dbReference type="EMBL" id="KAF0985125.1"/>
    </source>
</evidence>
<dbReference type="EMBL" id="VFQX01000001">
    <property type="protein sequence ID" value="KAF0985125.1"/>
    <property type="molecule type" value="Genomic_DNA"/>
</dbReference>
<dbReference type="GeneID" id="68107382"/>
<protein>
    <submittedName>
        <fullName evidence="2">Uncharacterized protein</fullName>
    </submittedName>
</protein>
<keyword evidence="1" id="KW-1133">Transmembrane helix</keyword>
<dbReference type="Proteomes" id="UP000444721">
    <property type="component" value="Unassembled WGS sequence"/>
</dbReference>
<accession>A0A6A5CIK0</accession>
<evidence type="ECO:0000256" key="1">
    <source>
        <dbReference type="SAM" id="Phobius"/>
    </source>
</evidence>
<dbReference type="VEuPathDB" id="AmoebaDB:FDP41_000164"/>
<sequence>MREVNNGPFGKASPAWYQRLTTMAWKDTLKHYNPFSLFLLSGVSMVGLAVMNEWIVDKAGSALSRVKSKPFDSMIEKTLPTYKPEYIERWEKEYGTKK</sequence>
<evidence type="ECO:0000313" key="3">
    <source>
        <dbReference type="Proteomes" id="UP000444721"/>
    </source>
</evidence>